<keyword evidence="3" id="KW-0050">Antiport</keyword>
<feature type="transmembrane region" description="Helical" evidence="10">
    <location>
        <begin position="406"/>
        <end position="426"/>
    </location>
</feature>
<proteinExistence type="predicted"/>
<keyword evidence="5 10" id="KW-0812">Transmembrane</keyword>
<dbReference type="PANTHER" id="PTHR43298">
    <property type="entry name" value="MULTIDRUG RESISTANCE PROTEIN NORM-RELATED"/>
    <property type="match status" value="1"/>
</dbReference>
<dbReference type="GO" id="GO:0005886">
    <property type="term" value="C:plasma membrane"/>
    <property type="evidence" value="ECO:0007669"/>
    <property type="project" value="UniProtKB-SubCell"/>
</dbReference>
<protein>
    <recommendedName>
        <fullName evidence="9">Multidrug-efflux transporter</fullName>
    </recommendedName>
</protein>
<dbReference type="InterPro" id="IPR050222">
    <property type="entry name" value="MATE_MdtK"/>
</dbReference>
<feature type="transmembrane region" description="Helical" evidence="10">
    <location>
        <begin position="26"/>
        <end position="49"/>
    </location>
</feature>
<dbReference type="GO" id="GO:0015297">
    <property type="term" value="F:antiporter activity"/>
    <property type="evidence" value="ECO:0007669"/>
    <property type="project" value="UniProtKB-KW"/>
</dbReference>
<feature type="transmembrane region" description="Helical" evidence="10">
    <location>
        <begin position="146"/>
        <end position="164"/>
    </location>
</feature>
<dbReference type="PIRSF" id="PIRSF006603">
    <property type="entry name" value="DinF"/>
    <property type="match status" value="1"/>
</dbReference>
<evidence type="ECO:0000256" key="5">
    <source>
        <dbReference type="ARBA" id="ARBA00022692"/>
    </source>
</evidence>
<feature type="transmembrane region" description="Helical" evidence="10">
    <location>
        <begin position="326"/>
        <end position="347"/>
    </location>
</feature>
<evidence type="ECO:0000256" key="6">
    <source>
        <dbReference type="ARBA" id="ARBA00022989"/>
    </source>
</evidence>
<dbReference type="CDD" id="cd13131">
    <property type="entry name" value="MATE_NorM_like"/>
    <property type="match status" value="1"/>
</dbReference>
<dbReference type="PANTHER" id="PTHR43298:SF2">
    <property type="entry name" value="FMN_FAD EXPORTER YEEO-RELATED"/>
    <property type="match status" value="1"/>
</dbReference>
<feature type="transmembrane region" description="Helical" evidence="10">
    <location>
        <begin position="61"/>
        <end position="84"/>
    </location>
</feature>
<evidence type="ECO:0000256" key="10">
    <source>
        <dbReference type="SAM" id="Phobius"/>
    </source>
</evidence>
<evidence type="ECO:0000256" key="7">
    <source>
        <dbReference type="ARBA" id="ARBA00023065"/>
    </source>
</evidence>
<evidence type="ECO:0000256" key="8">
    <source>
        <dbReference type="ARBA" id="ARBA00023136"/>
    </source>
</evidence>
<evidence type="ECO:0000256" key="1">
    <source>
        <dbReference type="ARBA" id="ARBA00004429"/>
    </source>
</evidence>
<keyword evidence="8 10" id="KW-0472">Membrane</keyword>
<organism evidence="11 12">
    <name type="scientific">Altericroceibacterium spongiae</name>
    <dbReference type="NCBI Taxonomy" id="2320269"/>
    <lineage>
        <taxon>Bacteria</taxon>
        <taxon>Pseudomonadati</taxon>
        <taxon>Pseudomonadota</taxon>
        <taxon>Alphaproteobacteria</taxon>
        <taxon>Sphingomonadales</taxon>
        <taxon>Erythrobacteraceae</taxon>
        <taxon>Altericroceibacterium</taxon>
    </lineage>
</organism>
<evidence type="ECO:0000256" key="4">
    <source>
        <dbReference type="ARBA" id="ARBA00022475"/>
    </source>
</evidence>
<evidence type="ECO:0000256" key="3">
    <source>
        <dbReference type="ARBA" id="ARBA00022449"/>
    </source>
</evidence>
<accession>A0A420ELM1</accession>
<dbReference type="Proteomes" id="UP000284395">
    <property type="component" value="Unassembled WGS sequence"/>
</dbReference>
<dbReference type="NCBIfam" id="TIGR00797">
    <property type="entry name" value="matE"/>
    <property type="match status" value="1"/>
</dbReference>
<evidence type="ECO:0000256" key="9">
    <source>
        <dbReference type="ARBA" id="ARBA00031636"/>
    </source>
</evidence>
<feature type="transmembrane region" description="Helical" evidence="10">
    <location>
        <begin position="171"/>
        <end position="193"/>
    </location>
</feature>
<dbReference type="Pfam" id="PF01554">
    <property type="entry name" value="MatE"/>
    <property type="match status" value="2"/>
</dbReference>
<dbReference type="GO" id="GO:0006811">
    <property type="term" value="P:monoatomic ion transport"/>
    <property type="evidence" value="ECO:0007669"/>
    <property type="project" value="UniProtKB-KW"/>
</dbReference>
<dbReference type="AlphaFoldDB" id="A0A420ELM1"/>
<keyword evidence="12" id="KW-1185">Reference proteome</keyword>
<dbReference type="InterPro" id="IPR048279">
    <property type="entry name" value="MdtK-like"/>
</dbReference>
<feature type="transmembrane region" description="Helical" evidence="10">
    <location>
        <begin position="432"/>
        <end position="451"/>
    </location>
</feature>
<feature type="transmembrane region" description="Helical" evidence="10">
    <location>
        <begin position="205"/>
        <end position="225"/>
    </location>
</feature>
<feature type="transmembrane region" description="Helical" evidence="10">
    <location>
        <begin position="105"/>
        <end position="126"/>
    </location>
</feature>
<keyword evidence="6 10" id="KW-1133">Transmembrane helix</keyword>
<dbReference type="OrthoDB" id="9780160at2"/>
<feature type="transmembrane region" description="Helical" evidence="10">
    <location>
        <begin position="258"/>
        <end position="277"/>
    </location>
</feature>
<sequence length="465" mass="49499">MSIVHPRSIGYTADSWRAELAATVRLAAPLALAGLLQMAIGAMDVMFIARLGPLPLAGASLAVAFQGTLLWSLCGLTGSVAALIAEAVGRKGPAIREVRRATRMAFWLSVLVGLLGMVLCFNGEWIMRMTGQPPEVAMPASTYLDIIAWAFVPQLIANVLRNFVSALGRPFFATMIALAVLPVNFIGNYILIFGAFGAPEMGLEGAAWASVITGIATMAAFVLAIQHNRRLRRYHIFGNWWRPEWEGFKAIVRIGTPVAITIIAEAGLFGSAAFLMGNIGALELAAHTLALNIAALAFQIPFGIGQAAVIRVGYHYGSRNREAIGRAGWAAISCSLAFVAVTGGGMLFTPELLLSAWIDPADPANHALVALAVSYLAIAAAFQLSDALQAVAMGALRGLQDTRVPMAYAILGYWACGFTLALYLAFETPLAGLGVWIGLATGLSLVAIALMQRWIRREKLGLIRH</sequence>
<feature type="transmembrane region" description="Helical" evidence="10">
    <location>
        <begin position="289"/>
        <end position="314"/>
    </location>
</feature>
<dbReference type="GO" id="GO:0042910">
    <property type="term" value="F:xenobiotic transmembrane transporter activity"/>
    <property type="evidence" value="ECO:0007669"/>
    <property type="project" value="InterPro"/>
</dbReference>
<gene>
    <name evidence="11" type="ORF">D6851_06105</name>
</gene>
<reference evidence="11 12" key="1">
    <citation type="submission" date="2018-09" db="EMBL/GenBank/DDBJ databases">
        <title>Altererythrobacter spongiae sp. nov., isolated from a marine sponge.</title>
        <authorList>
            <person name="Zhuang L."/>
            <person name="Luo L."/>
        </authorList>
    </citation>
    <scope>NUCLEOTIDE SEQUENCE [LARGE SCALE GENOMIC DNA]</scope>
    <source>
        <strain evidence="11 12">HN-Y73</strain>
    </source>
</reference>
<dbReference type="RefSeq" id="WP_120324021.1">
    <property type="nucleotide sequence ID" value="NZ_RAPF01000003.1"/>
</dbReference>
<evidence type="ECO:0000313" key="11">
    <source>
        <dbReference type="EMBL" id="RKF21612.1"/>
    </source>
</evidence>
<keyword evidence="2" id="KW-0813">Transport</keyword>
<evidence type="ECO:0000313" key="12">
    <source>
        <dbReference type="Proteomes" id="UP000284395"/>
    </source>
</evidence>
<name>A0A420ELM1_9SPHN</name>
<comment type="caution">
    <text evidence="11">The sequence shown here is derived from an EMBL/GenBank/DDBJ whole genome shotgun (WGS) entry which is preliminary data.</text>
</comment>
<feature type="transmembrane region" description="Helical" evidence="10">
    <location>
        <begin position="367"/>
        <end position="385"/>
    </location>
</feature>
<comment type="subcellular location">
    <subcellularLocation>
        <location evidence="1">Cell inner membrane</location>
        <topology evidence="1">Multi-pass membrane protein</topology>
    </subcellularLocation>
</comment>
<keyword evidence="7" id="KW-0406">Ion transport</keyword>
<evidence type="ECO:0000256" key="2">
    <source>
        <dbReference type="ARBA" id="ARBA00022448"/>
    </source>
</evidence>
<keyword evidence="4" id="KW-1003">Cell membrane</keyword>
<dbReference type="EMBL" id="RAPF01000003">
    <property type="protein sequence ID" value="RKF21612.1"/>
    <property type="molecule type" value="Genomic_DNA"/>
</dbReference>
<dbReference type="InterPro" id="IPR002528">
    <property type="entry name" value="MATE_fam"/>
</dbReference>